<gene>
    <name evidence="1" type="ORF">XD94_1085</name>
</gene>
<evidence type="ECO:0000313" key="1">
    <source>
        <dbReference type="EMBL" id="KUK80248.1"/>
    </source>
</evidence>
<dbReference type="EMBL" id="LGGP01000184">
    <property type="protein sequence ID" value="KUK80248.1"/>
    <property type="molecule type" value="Genomic_DNA"/>
</dbReference>
<accession>A0A101HP48</accession>
<sequence length="98" mass="10829">MKQSHQNQLISSSEALLLRIWAYEKPLSGVAGSGLERAEQDAGRRKAWRTQCPLRGEAIRKASQLVILTKLLVRISILVAANLSPSRERSEGSDHAHS</sequence>
<protein>
    <submittedName>
        <fullName evidence="1">Uncharacterized protein</fullName>
    </submittedName>
</protein>
<comment type="caution">
    <text evidence="1">The sequence shown here is derived from an EMBL/GenBank/DDBJ whole genome shotgun (WGS) entry which is preliminary data.</text>
</comment>
<reference evidence="2" key="1">
    <citation type="journal article" date="2015" name="MBio">
        <title>Genome-Resolved Metagenomic Analysis Reveals Roles for Candidate Phyla and Other Microbial Community Members in Biogeochemical Transformations in Oil Reservoirs.</title>
        <authorList>
            <person name="Hu P."/>
            <person name="Tom L."/>
            <person name="Singh A."/>
            <person name="Thomas B.C."/>
            <person name="Baker B.J."/>
            <person name="Piceno Y.M."/>
            <person name="Andersen G.L."/>
            <person name="Banfield J.F."/>
        </authorList>
    </citation>
    <scope>NUCLEOTIDE SEQUENCE [LARGE SCALE GENOMIC DNA]</scope>
</reference>
<dbReference type="Proteomes" id="UP000054092">
    <property type="component" value="Unassembled WGS sequence"/>
</dbReference>
<dbReference type="AlphaFoldDB" id="A0A101HP48"/>
<evidence type="ECO:0000313" key="2">
    <source>
        <dbReference type="Proteomes" id="UP000054092"/>
    </source>
</evidence>
<organism evidence="1 2">
    <name type="scientific">Mesotoga prima</name>
    <dbReference type="NCBI Taxonomy" id="1184387"/>
    <lineage>
        <taxon>Bacteria</taxon>
        <taxon>Thermotogati</taxon>
        <taxon>Thermotogota</taxon>
        <taxon>Thermotogae</taxon>
        <taxon>Kosmotogales</taxon>
        <taxon>Kosmotogaceae</taxon>
        <taxon>Mesotoga</taxon>
    </lineage>
</organism>
<proteinExistence type="predicted"/>
<dbReference type="PATRIC" id="fig|1184387.3.peg.1511"/>
<name>A0A101HP48_9BACT</name>